<evidence type="ECO:0000256" key="1">
    <source>
        <dbReference type="ARBA" id="ARBA00004651"/>
    </source>
</evidence>
<dbReference type="RefSeq" id="WP_138128459.1">
    <property type="nucleotide sequence ID" value="NZ_SWLG01000016.1"/>
</dbReference>
<evidence type="ECO:0000256" key="2">
    <source>
        <dbReference type="ARBA" id="ARBA00022475"/>
    </source>
</evidence>
<reference evidence="7 8" key="1">
    <citation type="submission" date="2019-04" db="EMBL/GenBank/DDBJ databases">
        <title>Bacillus caeni sp. nov., a bacterium isolated from mangrove sediment.</title>
        <authorList>
            <person name="Huang H."/>
            <person name="Mo K."/>
            <person name="Hu Y."/>
        </authorList>
    </citation>
    <scope>NUCLEOTIDE SEQUENCE [LARGE SCALE GENOMIC DNA]</scope>
    <source>
        <strain evidence="7 8">HB172195</strain>
    </source>
</reference>
<dbReference type="PANTHER" id="PTHR40035">
    <property type="entry name" value="ATP SYNTHASE PROTEIN I"/>
    <property type="match status" value="1"/>
</dbReference>
<keyword evidence="2" id="KW-1003">Cell membrane</keyword>
<dbReference type="InterPro" id="IPR039072">
    <property type="entry name" value="ATP_synth_I_Bacilli"/>
</dbReference>
<protein>
    <submittedName>
        <fullName evidence="7">ATP synthase subunit I</fullName>
    </submittedName>
</protein>
<feature type="transmembrane region" description="Helical" evidence="6">
    <location>
        <begin position="12"/>
        <end position="28"/>
    </location>
</feature>
<feature type="transmembrane region" description="Helical" evidence="6">
    <location>
        <begin position="74"/>
        <end position="91"/>
    </location>
</feature>
<keyword evidence="5 6" id="KW-0472">Membrane</keyword>
<comment type="caution">
    <text evidence="7">The sequence shown here is derived from an EMBL/GenBank/DDBJ whole genome shotgun (WGS) entry which is preliminary data.</text>
</comment>
<accession>A0A5R9EZF3</accession>
<evidence type="ECO:0000256" key="3">
    <source>
        <dbReference type="ARBA" id="ARBA00022692"/>
    </source>
</evidence>
<evidence type="ECO:0000313" key="8">
    <source>
        <dbReference type="Proteomes" id="UP000308230"/>
    </source>
</evidence>
<keyword evidence="8" id="KW-1185">Reference proteome</keyword>
<dbReference type="EMBL" id="SWLG01000016">
    <property type="protein sequence ID" value="TLS35839.1"/>
    <property type="molecule type" value="Genomic_DNA"/>
</dbReference>
<evidence type="ECO:0000313" key="7">
    <source>
        <dbReference type="EMBL" id="TLS35839.1"/>
    </source>
</evidence>
<name>A0A5R9EZF3_9BACL</name>
<feature type="transmembrane region" description="Helical" evidence="6">
    <location>
        <begin position="97"/>
        <end position="117"/>
    </location>
</feature>
<comment type="subcellular location">
    <subcellularLocation>
        <location evidence="1">Cell membrane</location>
        <topology evidence="1">Multi-pass membrane protein</topology>
    </subcellularLocation>
</comment>
<keyword evidence="4 6" id="KW-1133">Transmembrane helix</keyword>
<evidence type="ECO:0000256" key="4">
    <source>
        <dbReference type="ARBA" id="ARBA00022989"/>
    </source>
</evidence>
<dbReference type="Proteomes" id="UP000308230">
    <property type="component" value="Unassembled WGS sequence"/>
</dbReference>
<dbReference type="AlphaFoldDB" id="A0A5R9EZF3"/>
<proteinExistence type="predicted"/>
<feature type="transmembrane region" description="Helical" evidence="6">
    <location>
        <begin position="34"/>
        <end position="53"/>
    </location>
</feature>
<dbReference type="PANTHER" id="PTHR40035:SF1">
    <property type="entry name" value="ATP SYNTHASE PROTEIN I"/>
    <property type="match status" value="1"/>
</dbReference>
<gene>
    <name evidence="7" type="ORF">FCL54_18660</name>
</gene>
<dbReference type="InterPro" id="IPR005598">
    <property type="entry name" value="ATP_synth_I"/>
</dbReference>
<evidence type="ECO:0000256" key="6">
    <source>
        <dbReference type="SAM" id="Phobius"/>
    </source>
</evidence>
<keyword evidence="3 6" id="KW-0812">Transmembrane</keyword>
<dbReference type="Pfam" id="PF03899">
    <property type="entry name" value="ATP-synt_I"/>
    <property type="match status" value="1"/>
</dbReference>
<dbReference type="OrthoDB" id="2355635at2"/>
<dbReference type="GO" id="GO:0005886">
    <property type="term" value="C:plasma membrane"/>
    <property type="evidence" value="ECO:0007669"/>
    <property type="project" value="UniProtKB-SubCell"/>
</dbReference>
<sequence length="123" mass="13780">MTEYSQMIRRYSQYTLYVLALFVMGWGVTSYKSVFLGLILGTVFSLINLFSTYRKVNRVGQAAVEGKKAKSLGSLTRLALAALAVAIAMRYPESFHLVSVVIGLMVTYIIILIDSILQTLRFK</sequence>
<evidence type="ECO:0000256" key="5">
    <source>
        <dbReference type="ARBA" id="ARBA00023136"/>
    </source>
</evidence>
<organism evidence="7 8">
    <name type="scientific">Exobacillus caeni</name>
    <dbReference type="NCBI Taxonomy" id="2574798"/>
    <lineage>
        <taxon>Bacteria</taxon>
        <taxon>Bacillati</taxon>
        <taxon>Bacillota</taxon>
        <taxon>Bacilli</taxon>
        <taxon>Bacillales</taxon>
        <taxon>Guptibacillaceae</taxon>
        <taxon>Exobacillus</taxon>
    </lineage>
</organism>